<accession>A0ABX2EDL9</accession>
<evidence type="ECO:0000313" key="2">
    <source>
        <dbReference type="EMBL" id="NRF66508.1"/>
    </source>
</evidence>
<dbReference type="InterPro" id="IPR009081">
    <property type="entry name" value="PP-bd_ACP"/>
</dbReference>
<gene>
    <name evidence="2" type="ORF">HLB44_05895</name>
</gene>
<comment type="caution">
    <text evidence="2">The sequence shown here is derived from an EMBL/GenBank/DDBJ whole genome shotgun (WGS) entry which is preliminary data.</text>
</comment>
<proteinExistence type="predicted"/>
<dbReference type="EMBL" id="JABRWJ010000002">
    <property type="protein sequence ID" value="NRF66508.1"/>
    <property type="molecule type" value="Genomic_DNA"/>
</dbReference>
<feature type="domain" description="Carrier" evidence="1">
    <location>
        <begin position="2"/>
        <end position="77"/>
    </location>
</feature>
<dbReference type="SUPFAM" id="SSF47336">
    <property type="entry name" value="ACP-like"/>
    <property type="match status" value="1"/>
</dbReference>
<reference evidence="2 3" key="1">
    <citation type="submission" date="2020-05" db="EMBL/GenBank/DDBJ databases">
        <title>Aquincola sp. isolate from soil.</title>
        <authorList>
            <person name="Han J."/>
            <person name="Kim D.-U."/>
        </authorList>
    </citation>
    <scope>NUCLEOTIDE SEQUENCE [LARGE SCALE GENOMIC DNA]</scope>
    <source>
        <strain evidence="2 3">S2</strain>
    </source>
</reference>
<dbReference type="RefSeq" id="WP_173121637.1">
    <property type="nucleotide sequence ID" value="NZ_JABRWJ010000002.1"/>
</dbReference>
<evidence type="ECO:0000259" key="1">
    <source>
        <dbReference type="PROSITE" id="PS50075"/>
    </source>
</evidence>
<name>A0ABX2EDL9_9BURK</name>
<organism evidence="2 3">
    <name type="scientific">Pseudaquabacterium terrae</name>
    <dbReference type="NCBI Taxonomy" id="2732868"/>
    <lineage>
        <taxon>Bacteria</taxon>
        <taxon>Pseudomonadati</taxon>
        <taxon>Pseudomonadota</taxon>
        <taxon>Betaproteobacteria</taxon>
        <taxon>Burkholderiales</taxon>
        <taxon>Sphaerotilaceae</taxon>
        <taxon>Pseudaquabacterium</taxon>
    </lineage>
</organism>
<dbReference type="Gene3D" id="1.10.1200.10">
    <property type="entry name" value="ACP-like"/>
    <property type="match status" value="1"/>
</dbReference>
<protein>
    <submittedName>
        <fullName evidence="2">Acyl carrier protein</fullName>
    </submittedName>
</protein>
<dbReference type="PROSITE" id="PS50075">
    <property type="entry name" value="CARRIER"/>
    <property type="match status" value="1"/>
</dbReference>
<dbReference type="InterPro" id="IPR036736">
    <property type="entry name" value="ACP-like_sf"/>
</dbReference>
<keyword evidence="3" id="KW-1185">Reference proteome</keyword>
<dbReference type="Proteomes" id="UP000737171">
    <property type="component" value="Unassembled WGS sequence"/>
</dbReference>
<evidence type="ECO:0000313" key="3">
    <source>
        <dbReference type="Proteomes" id="UP000737171"/>
    </source>
</evidence>
<dbReference type="Pfam" id="PF00550">
    <property type="entry name" value="PP-binding"/>
    <property type="match status" value="1"/>
</dbReference>
<sequence length="79" mass="8750">MSSLFGRLQSTIATTLKVPPAKITESTSNEDLPAWDSLGQVNLMMALEQTFDLYIEVEDFEGLRSVPAILSYLQRSGVQ</sequence>